<dbReference type="PANTHER" id="PTHR45528:SF1">
    <property type="entry name" value="SENSOR HISTIDINE KINASE CPXA"/>
    <property type="match status" value="1"/>
</dbReference>
<dbReference type="InterPro" id="IPR005467">
    <property type="entry name" value="His_kinase_dom"/>
</dbReference>
<dbReference type="GO" id="GO:0000155">
    <property type="term" value="F:phosphorelay sensor kinase activity"/>
    <property type="evidence" value="ECO:0007669"/>
    <property type="project" value="InterPro"/>
</dbReference>
<dbReference type="STRING" id="1121338.CLTEP_13010"/>
<gene>
    <name evidence="17" type="primary">baeS_2</name>
    <name evidence="17" type="ORF">CLTEP_13010</name>
</gene>
<keyword evidence="18" id="KW-1185">Reference proteome</keyword>
<evidence type="ECO:0000256" key="11">
    <source>
        <dbReference type="ARBA" id="ARBA00022989"/>
    </source>
</evidence>
<keyword evidence="7 14" id="KW-0812">Transmembrane</keyword>
<evidence type="ECO:0000256" key="8">
    <source>
        <dbReference type="ARBA" id="ARBA00022741"/>
    </source>
</evidence>
<comment type="subcellular location">
    <subcellularLocation>
        <location evidence="2">Cell membrane</location>
        <topology evidence="2">Multi-pass membrane protein</topology>
    </subcellularLocation>
</comment>
<protein>
    <recommendedName>
        <fullName evidence="3">histidine kinase</fullName>
        <ecNumber evidence="3">2.7.13.3</ecNumber>
    </recommendedName>
</protein>
<evidence type="ECO:0000256" key="12">
    <source>
        <dbReference type="ARBA" id="ARBA00023012"/>
    </source>
</evidence>
<dbReference type="Gene3D" id="1.10.287.130">
    <property type="match status" value="1"/>
</dbReference>
<dbReference type="Pfam" id="PF00672">
    <property type="entry name" value="HAMP"/>
    <property type="match status" value="1"/>
</dbReference>
<keyword evidence="6 17" id="KW-0808">Transferase</keyword>
<evidence type="ECO:0000256" key="14">
    <source>
        <dbReference type="SAM" id="Phobius"/>
    </source>
</evidence>
<dbReference type="Pfam" id="PF00512">
    <property type="entry name" value="HisKA"/>
    <property type="match status" value="1"/>
</dbReference>
<dbReference type="GO" id="GO:0005524">
    <property type="term" value="F:ATP binding"/>
    <property type="evidence" value="ECO:0007669"/>
    <property type="project" value="UniProtKB-KW"/>
</dbReference>
<dbReference type="Proteomes" id="UP000075531">
    <property type="component" value="Unassembled WGS sequence"/>
</dbReference>
<sequence>MKSIKSRIYIQNGIIIIMIVLIFECVFILGLRNYYYGSVKQKLLNKAYVCGSLYNSYLSDVGIYEKATYILENESKDRYVYMQVFDKNKNLVIDSNGLKYHEYSESSNDRYKNNEYKYNKYMDKYDEYKDNEYKDNGYKGNEYQDIEYAITGKRRVVKGYFNDESIMSISIPLYQRDNIVGVLRYIISTQKMGKYVLKIELFALSIGIFVIIVSFLLSSILAKRIINPVKELTSTAISMAKGDFSKRVCNTSEDEIGRLSDTLNYMANEIVKSNAVKNEFISSISHELRTPLTAIKGWSEIILSGDVENFDDAKQGIQIISDEASRLIELVEELLDFSRFESGRISLTFENIDINSLIRNVCNYFKNRIDKKNIKLVINSYSENCVVKCDKNRLKQVFINIIDNAVKFSNIGGNIEVNIYKKDKYDEHEEKQIVFVEIVDNGIGISKDDICKVTQKFYKGKSNRSGNGIGLAICREIISMHGGELIIESEENKGTRVIVKILTNL</sequence>
<dbReference type="EMBL" id="LTBA01000011">
    <property type="protein sequence ID" value="KYH34704.1"/>
    <property type="molecule type" value="Genomic_DNA"/>
</dbReference>
<dbReference type="InterPro" id="IPR050398">
    <property type="entry name" value="HssS/ArlS-like"/>
</dbReference>
<reference evidence="17 18" key="1">
    <citation type="submission" date="2016-02" db="EMBL/GenBank/DDBJ databases">
        <title>Genome sequence of Clostridium tepidiprofundi DSM 19306.</title>
        <authorList>
            <person name="Poehlein A."/>
            <person name="Daniel R."/>
        </authorList>
    </citation>
    <scope>NUCLEOTIDE SEQUENCE [LARGE SCALE GENOMIC DNA]</scope>
    <source>
        <strain evidence="17 18">DSM 19306</strain>
    </source>
</reference>
<dbReference type="SUPFAM" id="SSF158472">
    <property type="entry name" value="HAMP domain-like"/>
    <property type="match status" value="1"/>
</dbReference>
<proteinExistence type="predicted"/>
<dbReference type="InterPro" id="IPR036097">
    <property type="entry name" value="HisK_dim/P_sf"/>
</dbReference>
<evidence type="ECO:0000256" key="2">
    <source>
        <dbReference type="ARBA" id="ARBA00004651"/>
    </source>
</evidence>
<dbReference type="Gene3D" id="6.10.340.10">
    <property type="match status" value="1"/>
</dbReference>
<evidence type="ECO:0000256" key="13">
    <source>
        <dbReference type="ARBA" id="ARBA00023136"/>
    </source>
</evidence>
<evidence type="ECO:0000256" key="9">
    <source>
        <dbReference type="ARBA" id="ARBA00022777"/>
    </source>
</evidence>
<dbReference type="InterPro" id="IPR004358">
    <property type="entry name" value="Sig_transdc_His_kin-like_C"/>
</dbReference>
<dbReference type="GO" id="GO:0005886">
    <property type="term" value="C:plasma membrane"/>
    <property type="evidence" value="ECO:0007669"/>
    <property type="project" value="UniProtKB-SubCell"/>
</dbReference>
<name>A0A151B450_9CLOT</name>
<dbReference type="SMART" id="SM00304">
    <property type="entry name" value="HAMP"/>
    <property type="match status" value="1"/>
</dbReference>
<accession>A0A151B450</accession>
<dbReference type="CDD" id="cd06225">
    <property type="entry name" value="HAMP"/>
    <property type="match status" value="1"/>
</dbReference>
<dbReference type="InterPro" id="IPR003660">
    <property type="entry name" value="HAMP_dom"/>
</dbReference>
<dbReference type="InterPro" id="IPR036890">
    <property type="entry name" value="HATPase_C_sf"/>
</dbReference>
<dbReference type="PROSITE" id="PS50885">
    <property type="entry name" value="HAMP"/>
    <property type="match status" value="1"/>
</dbReference>
<keyword evidence="4" id="KW-1003">Cell membrane</keyword>
<evidence type="ECO:0000256" key="5">
    <source>
        <dbReference type="ARBA" id="ARBA00022553"/>
    </source>
</evidence>
<keyword evidence="8" id="KW-0547">Nucleotide-binding</keyword>
<dbReference type="InterPro" id="IPR003594">
    <property type="entry name" value="HATPase_dom"/>
</dbReference>
<evidence type="ECO:0000313" key="17">
    <source>
        <dbReference type="EMBL" id="KYH34704.1"/>
    </source>
</evidence>
<dbReference type="PATRIC" id="fig|1121338.3.peg.1337"/>
<keyword evidence="10" id="KW-0067">ATP-binding</keyword>
<organism evidence="17 18">
    <name type="scientific">Clostridium tepidiprofundi DSM 19306</name>
    <dbReference type="NCBI Taxonomy" id="1121338"/>
    <lineage>
        <taxon>Bacteria</taxon>
        <taxon>Bacillati</taxon>
        <taxon>Bacillota</taxon>
        <taxon>Clostridia</taxon>
        <taxon>Eubacteriales</taxon>
        <taxon>Clostridiaceae</taxon>
        <taxon>Clostridium</taxon>
    </lineage>
</organism>
<dbReference type="RefSeq" id="WP_066824258.1">
    <property type="nucleotide sequence ID" value="NZ_LTBA01000011.1"/>
</dbReference>
<dbReference type="EC" id="2.7.13.3" evidence="3"/>
<keyword evidence="11 14" id="KW-1133">Transmembrane helix</keyword>
<keyword evidence="5" id="KW-0597">Phosphoprotein</keyword>
<dbReference type="CDD" id="cd00082">
    <property type="entry name" value="HisKA"/>
    <property type="match status" value="1"/>
</dbReference>
<dbReference type="SMART" id="SM00387">
    <property type="entry name" value="HATPase_c"/>
    <property type="match status" value="1"/>
</dbReference>
<feature type="domain" description="Histidine kinase" evidence="15">
    <location>
        <begin position="283"/>
        <end position="505"/>
    </location>
</feature>
<evidence type="ECO:0000256" key="10">
    <source>
        <dbReference type="ARBA" id="ARBA00022840"/>
    </source>
</evidence>
<dbReference type="InterPro" id="IPR003661">
    <property type="entry name" value="HisK_dim/P_dom"/>
</dbReference>
<evidence type="ECO:0000313" key="18">
    <source>
        <dbReference type="Proteomes" id="UP000075531"/>
    </source>
</evidence>
<keyword evidence="12" id="KW-0902">Two-component regulatory system</keyword>
<dbReference type="PROSITE" id="PS50109">
    <property type="entry name" value="HIS_KIN"/>
    <property type="match status" value="1"/>
</dbReference>
<evidence type="ECO:0000259" key="15">
    <source>
        <dbReference type="PROSITE" id="PS50109"/>
    </source>
</evidence>
<dbReference type="Gene3D" id="3.30.565.10">
    <property type="entry name" value="Histidine kinase-like ATPase, C-terminal domain"/>
    <property type="match status" value="1"/>
</dbReference>
<feature type="transmembrane region" description="Helical" evidence="14">
    <location>
        <begin position="201"/>
        <end position="222"/>
    </location>
</feature>
<evidence type="ECO:0000256" key="7">
    <source>
        <dbReference type="ARBA" id="ARBA00022692"/>
    </source>
</evidence>
<dbReference type="OrthoDB" id="2359336at2"/>
<dbReference type="FunFam" id="3.30.565.10:FF:000006">
    <property type="entry name" value="Sensor histidine kinase WalK"/>
    <property type="match status" value="1"/>
</dbReference>
<evidence type="ECO:0000259" key="16">
    <source>
        <dbReference type="PROSITE" id="PS50885"/>
    </source>
</evidence>
<keyword evidence="13 14" id="KW-0472">Membrane</keyword>
<evidence type="ECO:0000256" key="6">
    <source>
        <dbReference type="ARBA" id="ARBA00022679"/>
    </source>
</evidence>
<evidence type="ECO:0000256" key="1">
    <source>
        <dbReference type="ARBA" id="ARBA00000085"/>
    </source>
</evidence>
<dbReference type="SMART" id="SM00388">
    <property type="entry name" value="HisKA"/>
    <property type="match status" value="1"/>
</dbReference>
<comment type="catalytic activity">
    <reaction evidence="1">
        <text>ATP + protein L-histidine = ADP + protein N-phospho-L-histidine.</text>
        <dbReference type="EC" id="2.7.13.3"/>
    </reaction>
</comment>
<dbReference type="PRINTS" id="PR00344">
    <property type="entry name" value="BCTRLSENSOR"/>
</dbReference>
<comment type="caution">
    <text evidence="17">The sequence shown here is derived from an EMBL/GenBank/DDBJ whole genome shotgun (WGS) entry which is preliminary data.</text>
</comment>
<dbReference type="PANTHER" id="PTHR45528">
    <property type="entry name" value="SENSOR HISTIDINE KINASE CPXA"/>
    <property type="match status" value="1"/>
</dbReference>
<keyword evidence="9 17" id="KW-0418">Kinase</keyword>
<evidence type="ECO:0000256" key="3">
    <source>
        <dbReference type="ARBA" id="ARBA00012438"/>
    </source>
</evidence>
<dbReference type="Pfam" id="PF02518">
    <property type="entry name" value="HATPase_c"/>
    <property type="match status" value="1"/>
</dbReference>
<dbReference type="SUPFAM" id="SSF55874">
    <property type="entry name" value="ATPase domain of HSP90 chaperone/DNA topoisomerase II/histidine kinase"/>
    <property type="match status" value="1"/>
</dbReference>
<dbReference type="SUPFAM" id="SSF47384">
    <property type="entry name" value="Homodimeric domain of signal transducing histidine kinase"/>
    <property type="match status" value="1"/>
</dbReference>
<evidence type="ECO:0000256" key="4">
    <source>
        <dbReference type="ARBA" id="ARBA00022475"/>
    </source>
</evidence>
<feature type="domain" description="HAMP" evidence="16">
    <location>
        <begin position="223"/>
        <end position="275"/>
    </location>
</feature>
<feature type="transmembrane region" description="Helical" evidence="14">
    <location>
        <begin position="12"/>
        <end position="31"/>
    </location>
</feature>
<dbReference type="FunFam" id="1.10.287.130:FF:000001">
    <property type="entry name" value="Two-component sensor histidine kinase"/>
    <property type="match status" value="1"/>
</dbReference>
<dbReference type="AlphaFoldDB" id="A0A151B450"/>